<dbReference type="InterPro" id="IPR000620">
    <property type="entry name" value="EamA_dom"/>
</dbReference>
<dbReference type="GO" id="GO:0022857">
    <property type="term" value="F:transmembrane transporter activity"/>
    <property type="evidence" value="ECO:0007669"/>
    <property type="project" value="InterPro"/>
</dbReference>
<proteinExistence type="inferred from homology"/>
<evidence type="ECO:0000256" key="3">
    <source>
        <dbReference type="ARBA" id="ARBA00022692"/>
    </source>
</evidence>
<comment type="similarity">
    <text evidence="2">Belongs to the drug/metabolite transporter (DMT) superfamily. Plant drug/metabolite exporter (P-DME) (TC 2.A.7.4) family.</text>
</comment>
<dbReference type="EMBL" id="BKCJ010003239">
    <property type="protein sequence ID" value="GEU53857.1"/>
    <property type="molecule type" value="Genomic_DNA"/>
</dbReference>
<sequence>MTMTRSDKWSWTDDVLPFVAMLLLICLDMAVLTIVKAAMNGGMESIVYVIYHNSLGTLILLPFFVAHMFRKVGRPPLTFHILFRFFILGLFGLCCFQVLVFVGVNYSSPTLASAITNLIPGNTFLFAVVFGMEKINLRSSSSRAKLLGTIIAISGAMVFTFYQGPTLLTTTPSSDSPNHLPLSQPSNWVFGGSIILIAGIFRSIYYVLQTATVREFPDQQTVVFFYCLFGTIQCIALSPFLVNSRSSWVLPPGIGMTAVLLGALYSTAFHSTVVTWCLRKKGPVFVAMFMPLSIVIALLMGVTFLGDSLYLGSVIGTTIVAAGFYSVMWGQAKEKNKLLARMEEDLVVGSEPVLSDQNTPLLSSLDESKYLTWFLFVAEICLDFCSQLFRLDEIPHTALESKVKLLSILVFMMFYKIVIKMVCKMTLLNLTVLNLSLT</sequence>
<evidence type="ECO:0000256" key="4">
    <source>
        <dbReference type="ARBA" id="ARBA00022989"/>
    </source>
</evidence>
<feature type="transmembrane region" description="Helical" evidence="6">
    <location>
        <begin position="110"/>
        <end position="132"/>
    </location>
</feature>
<dbReference type="PANTHER" id="PTHR31218">
    <property type="entry name" value="WAT1-RELATED PROTEIN"/>
    <property type="match status" value="1"/>
</dbReference>
<dbReference type="InterPro" id="IPR030184">
    <property type="entry name" value="WAT1-related"/>
</dbReference>
<feature type="transmembrane region" description="Helical" evidence="6">
    <location>
        <begin position="310"/>
        <end position="332"/>
    </location>
</feature>
<reference evidence="8" key="1">
    <citation type="journal article" date="2019" name="Sci. Rep.">
        <title>Draft genome of Tanacetum cinerariifolium, the natural source of mosquito coil.</title>
        <authorList>
            <person name="Yamashiro T."/>
            <person name="Shiraishi A."/>
            <person name="Satake H."/>
            <person name="Nakayama K."/>
        </authorList>
    </citation>
    <scope>NUCLEOTIDE SEQUENCE</scope>
</reference>
<protein>
    <submittedName>
        <fullName evidence="8">EamA domain, WAT1-related protein</fullName>
    </submittedName>
</protein>
<dbReference type="SUPFAM" id="SSF103481">
    <property type="entry name" value="Multidrug resistance efflux transporter EmrE"/>
    <property type="match status" value="2"/>
</dbReference>
<feature type="transmembrane region" description="Helical" evidence="6">
    <location>
        <begin position="188"/>
        <end position="208"/>
    </location>
</feature>
<accession>A0A6L2KZ57</accession>
<dbReference type="AlphaFoldDB" id="A0A6L2KZ57"/>
<feature type="domain" description="EamA" evidence="7">
    <location>
        <begin position="191"/>
        <end position="327"/>
    </location>
</feature>
<keyword evidence="4 6" id="KW-1133">Transmembrane helix</keyword>
<comment type="subcellular location">
    <subcellularLocation>
        <location evidence="1">Membrane</location>
        <topology evidence="1">Multi-pass membrane protein</topology>
    </subcellularLocation>
</comment>
<feature type="transmembrane region" description="Helical" evidence="6">
    <location>
        <begin position="15"/>
        <end position="39"/>
    </location>
</feature>
<feature type="transmembrane region" description="Helical" evidence="6">
    <location>
        <begin position="401"/>
        <end position="419"/>
    </location>
</feature>
<evidence type="ECO:0000256" key="1">
    <source>
        <dbReference type="ARBA" id="ARBA00004141"/>
    </source>
</evidence>
<organism evidence="8">
    <name type="scientific">Tanacetum cinerariifolium</name>
    <name type="common">Dalmatian daisy</name>
    <name type="synonym">Chrysanthemum cinerariifolium</name>
    <dbReference type="NCBI Taxonomy" id="118510"/>
    <lineage>
        <taxon>Eukaryota</taxon>
        <taxon>Viridiplantae</taxon>
        <taxon>Streptophyta</taxon>
        <taxon>Embryophyta</taxon>
        <taxon>Tracheophyta</taxon>
        <taxon>Spermatophyta</taxon>
        <taxon>Magnoliopsida</taxon>
        <taxon>eudicotyledons</taxon>
        <taxon>Gunneridae</taxon>
        <taxon>Pentapetalae</taxon>
        <taxon>asterids</taxon>
        <taxon>campanulids</taxon>
        <taxon>Asterales</taxon>
        <taxon>Asteraceae</taxon>
        <taxon>Asteroideae</taxon>
        <taxon>Anthemideae</taxon>
        <taxon>Anthemidinae</taxon>
        <taxon>Tanacetum</taxon>
    </lineage>
</organism>
<evidence type="ECO:0000256" key="6">
    <source>
        <dbReference type="SAM" id="Phobius"/>
    </source>
</evidence>
<dbReference type="GO" id="GO:0016020">
    <property type="term" value="C:membrane"/>
    <property type="evidence" value="ECO:0007669"/>
    <property type="project" value="UniProtKB-SubCell"/>
</dbReference>
<name>A0A6L2KZ57_TANCI</name>
<feature type="transmembrane region" description="Helical" evidence="6">
    <location>
        <begin position="254"/>
        <end position="278"/>
    </location>
</feature>
<feature type="domain" description="EamA" evidence="7">
    <location>
        <begin position="20"/>
        <end position="159"/>
    </location>
</feature>
<feature type="transmembrane region" description="Helical" evidence="6">
    <location>
        <begin position="45"/>
        <end position="69"/>
    </location>
</feature>
<evidence type="ECO:0000313" key="8">
    <source>
        <dbReference type="EMBL" id="GEU53857.1"/>
    </source>
</evidence>
<keyword evidence="3 6" id="KW-0812">Transmembrane</keyword>
<feature type="transmembrane region" description="Helical" evidence="6">
    <location>
        <begin position="220"/>
        <end position="242"/>
    </location>
</feature>
<feature type="transmembrane region" description="Helical" evidence="6">
    <location>
        <begin position="144"/>
        <end position="162"/>
    </location>
</feature>
<evidence type="ECO:0000259" key="7">
    <source>
        <dbReference type="Pfam" id="PF00892"/>
    </source>
</evidence>
<keyword evidence="5 6" id="KW-0472">Membrane</keyword>
<gene>
    <name evidence="8" type="ORF">Tci_025835</name>
</gene>
<evidence type="ECO:0000256" key="5">
    <source>
        <dbReference type="ARBA" id="ARBA00023136"/>
    </source>
</evidence>
<evidence type="ECO:0000256" key="2">
    <source>
        <dbReference type="ARBA" id="ARBA00007635"/>
    </source>
</evidence>
<dbReference type="InterPro" id="IPR037185">
    <property type="entry name" value="EmrE-like"/>
</dbReference>
<dbReference type="Pfam" id="PF00892">
    <property type="entry name" value="EamA"/>
    <property type="match status" value="2"/>
</dbReference>
<feature type="transmembrane region" description="Helical" evidence="6">
    <location>
        <begin position="81"/>
        <end position="104"/>
    </location>
</feature>
<comment type="caution">
    <text evidence="8">The sequence shown here is derived from an EMBL/GenBank/DDBJ whole genome shotgun (WGS) entry which is preliminary data.</text>
</comment>
<feature type="transmembrane region" description="Helical" evidence="6">
    <location>
        <begin position="285"/>
        <end position="304"/>
    </location>
</feature>